<accession>A0A6I1ING0</accession>
<comment type="caution">
    <text evidence="1">The sequence shown here is derived from an EMBL/GenBank/DDBJ whole genome shotgun (WGS) entry which is preliminary data.</text>
</comment>
<sequence>MLNTLTDSPRQVALGDRVTFDTDEGYQARIANDLRVLHEKRRIALERKEELLEKMVTQLCGIRKTGVFKADVWAAHADLDEIDATLNILYAKKLKGSLQC</sequence>
<evidence type="ECO:0000313" key="2">
    <source>
        <dbReference type="Proteomes" id="UP000468717"/>
    </source>
</evidence>
<protein>
    <submittedName>
        <fullName evidence="1">Uncharacterized protein</fullName>
    </submittedName>
</protein>
<dbReference type="Proteomes" id="UP000468717">
    <property type="component" value="Unassembled WGS sequence"/>
</dbReference>
<dbReference type="AlphaFoldDB" id="A0A6I1ING0"/>
<name>A0A6I1ING0_9BURK</name>
<proteinExistence type="predicted"/>
<evidence type="ECO:0000313" key="1">
    <source>
        <dbReference type="EMBL" id="KAB8065711.1"/>
    </source>
</evidence>
<keyword evidence="2" id="KW-1185">Reference proteome</keyword>
<gene>
    <name evidence="1" type="ORF">GCN75_05540</name>
</gene>
<dbReference type="RefSeq" id="WP_152281730.1">
    <property type="nucleotide sequence ID" value="NZ_WFLI01000005.1"/>
</dbReference>
<reference evidence="1 2" key="1">
    <citation type="submission" date="2019-10" db="EMBL/GenBank/DDBJ databases">
        <title>Three novel species isolated from a subtropical stream in China.</title>
        <authorList>
            <person name="Lu H."/>
        </authorList>
    </citation>
    <scope>NUCLEOTIDE SEQUENCE [LARGE SCALE GENOMIC DNA]</scope>
    <source>
        <strain evidence="1 2">FT13W</strain>
    </source>
</reference>
<organism evidence="1 2">
    <name type="scientific">Janthinobacterium violaceinigrum</name>
    <dbReference type="NCBI Taxonomy" id="2654252"/>
    <lineage>
        <taxon>Bacteria</taxon>
        <taxon>Pseudomonadati</taxon>
        <taxon>Pseudomonadota</taxon>
        <taxon>Betaproteobacteria</taxon>
        <taxon>Burkholderiales</taxon>
        <taxon>Oxalobacteraceae</taxon>
        <taxon>Janthinobacterium</taxon>
    </lineage>
</organism>
<dbReference type="EMBL" id="WFLI01000005">
    <property type="protein sequence ID" value="KAB8065711.1"/>
    <property type="molecule type" value="Genomic_DNA"/>
</dbReference>